<proteinExistence type="predicted"/>
<dbReference type="EMBL" id="BGZK01000915">
    <property type="protein sequence ID" value="GBP64961.1"/>
    <property type="molecule type" value="Genomic_DNA"/>
</dbReference>
<accession>A0A4C1XMF9</accession>
<reference evidence="1 2" key="1">
    <citation type="journal article" date="2019" name="Commun. Biol.">
        <title>The bagworm genome reveals a unique fibroin gene that provides high tensile strength.</title>
        <authorList>
            <person name="Kono N."/>
            <person name="Nakamura H."/>
            <person name="Ohtoshi R."/>
            <person name="Tomita M."/>
            <person name="Numata K."/>
            <person name="Arakawa K."/>
        </authorList>
    </citation>
    <scope>NUCLEOTIDE SEQUENCE [LARGE SCALE GENOMIC DNA]</scope>
</reference>
<comment type="caution">
    <text evidence="1">The sequence shown here is derived from an EMBL/GenBank/DDBJ whole genome shotgun (WGS) entry which is preliminary data.</text>
</comment>
<dbReference type="Proteomes" id="UP000299102">
    <property type="component" value="Unassembled WGS sequence"/>
</dbReference>
<evidence type="ECO:0000313" key="1">
    <source>
        <dbReference type="EMBL" id="GBP64961.1"/>
    </source>
</evidence>
<name>A0A4C1XMF9_EUMVA</name>
<evidence type="ECO:0000313" key="2">
    <source>
        <dbReference type="Proteomes" id="UP000299102"/>
    </source>
</evidence>
<protein>
    <submittedName>
        <fullName evidence="1">Uncharacterized protein</fullName>
    </submittedName>
</protein>
<gene>
    <name evidence="1" type="ORF">EVAR_36581_1</name>
</gene>
<keyword evidence="2" id="KW-1185">Reference proteome</keyword>
<dbReference type="AlphaFoldDB" id="A0A4C1XMF9"/>
<organism evidence="1 2">
    <name type="scientific">Eumeta variegata</name>
    <name type="common">Bagworm moth</name>
    <name type="synonym">Eumeta japonica</name>
    <dbReference type="NCBI Taxonomy" id="151549"/>
    <lineage>
        <taxon>Eukaryota</taxon>
        <taxon>Metazoa</taxon>
        <taxon>Ecdysozoa</taxon>
        <taxon>Arthropoda</taxon>
        <taxon>Hexapoda</taxon>
        <taxon>Insecta</taxon>
        <taxon>Pterygota</taxon>
        <taxon>Neoptera</taxon>
        <taxon>Endopterygota</taxon>
        <taxon>Lepidoptera</taxon>
        <taxon>Glossata</taxon>
        <taxon>Ditrysia</taxon>
        <taxon>Tineoidea</taxon>
        <taxon>Psychidae</taxon>
        <taxon>Oiketicinae</taxon>
        <taxon>Eumeta</taxon>
    </lineage>
</organism>
<sequence>MTDDLHEGRPSMVTAEDDISAGWLMIKTDTRVTYQQIQTNGAVRKWVRSTRRYLSLTEYSLQIAAVVVASILSQSIPLLNSSNFVYSFNGVITKRYMIMRSKSDVGVSRVPAEGADNWIHYNEIYSDHPFSRRGDL</sequence>